<evidence type="ECO:0000313" key="1">
    <source>
        <dbReference type="EMBL" id="AEE12561.1"/>
    </source>
</evidence>
<reference evidence="2" key="1">
    <citation type="submission" date="2011-04" db="EMBL/GenBank/DDBJ databases">
        <title>The complete genome of Porphyromonas asaccharolytica DSM 20707.</title>
        <authorList>
            <person name="Lucas S."/>
            <person name="Han J."/>
            <person name="Lapidus A."/>
            <person name="Bruce D."/>
            <person name="Goodwin L."/>
            <person name="Pitluck S."/>
            <person name="Peters L."/>
            <person name="Kyrpides N."/>
            <person name="Mavromatis K."/>
            <person name="Ivanova N."/>
            <person name="Ovchinnikova G."/>
            <person name="Pagani I."/>
            <person name="Lu M."/>
            <person name="Detter J.C."/>
            <person name="Tapia R."/>
            <person name="Han C."/>
            <person name="Land M."/>
            <person name="Hauser L."/>
            <person name="Markowitz V."/>
            <person name="Cheng J.-F."/>
            <person name="Hugenholtz P."/>
            <person name="Woyke T."/>
            <person name="Wu D."/>
            <person name="Gronow S."/>
            <person name="Wellnitz S."/>
            <person name="Brambilla E."/>
            <person name="Klenk H.-P."/>
            <person name="Eisen J.A."/>
        </authorList>
    </citation>
    <scope>NUCLEOTIDE SEQUENCE [LARGE SCALE GENOMIC DNA]</scope>
    <source>
        <strain evidence="2">ATCC 25260 / DSM 20707 / VPI 4198</strain>
    </source>
</reference>
<sequence>MAIFYSPRGREKIPPKFHLIPPKFHFVPTWKIFFSSVDISDLPRSFCGMRAILMGGKSDKPNRHELSLFVNWFLFEEVPSLFLPVCKGSSMNFSFGTYIYVAKLSLSIQVRKN</sequence>
<organism evidence="1 2">
    <name type="scientific">Porphyromonas asaccharolytica (strain ATCC 25260 / DSM 20707 / BCRC 10618 / CCUG 7834 / JCM 6326 / LMG 13178 / VPI 4198 / B440)</name>
    <name type="common">Bacteroides asaccharolyticus</name>
    <dbReference type="NCBI Taxonomy" id="879243"/>
    <lineage>
        <taxon>Bacteria</taxon>
        <taxon>Pseudomonadati</taxon>
        <taxon>Bacteroidota</taxon>
        <taxon>Bacteroidia</taxon>
        <taxon>Bacteroidales</taxon>
        <taxon>Porphyromonadaceae</taxon>
        <taxon>Porphyromonas</taxon>
    </lineage>
</organism>
<dbReference type="Proteomes" id="UP000006545">
    <property type="component" value="Chromosome"/>
</dbReference>
<dbReference type="STRING" id="879243.Poras_0611"/>
<dbReference type="HOGENOM" id="CLU_2131164_0_0_10"/>
<keyword evidence="2" id="KW-1185">Reference proteome</keyword>
<dbReference type="EMBL" id="CP002689">
    <property type="protein sequence ID" value="AEE12561.1"/>
    <property type="molecule type" value="Genomic_DNA"/>
</dbReference>
<name>F4KJB8_PORAD</name>
<evidence type="ECO:0000313" key="2">
    <source>
        <dbReference type="Proteomes" id="UP000006545"/>
    </source>
</evidence>
<accession>F4KJB8</accession>
<dbReference type="AlphaFoldDB" id="F4KJB8"/>
<gene>
    <name evidence="1" type="ordered locus">Poras_0611</name>
</gene>
<protein>
    <submittedName>
        <fullName evidence="1">Uncharacterized protein</fullName>
    </submittedName>
</protein>
<dbReference type="KEGG" id="pah:Poras_0611"/>
<proteinExistence type="predicted"/>